<evidence type="ECO:0000256" key="2">
    <source>
        <dbReference type="ARBA" id="ARBA00018780"/>
    </source>
</evidence>
<comment type="similarity">
    <text evidence="1">Belongs to the FYV7 family.</text>
</comment>
<reference evidence="4 5" key="1">
    <citation type="journal article" date="2012" name="Eukaryot. Cell">
        <title>Draft genome sequence of Wickerhamomyces ciferrii NRRL Y-1031 F-60-10.</title>
        <authorList>
            <person name="Schneider J."/>
            <person name="Andrea H."/>
            <person name="Blom J."/>
            <person name="Jaenicke S."/>
            <person name="Ruckert C."/>
            <person name="Schorsch C."/>
            <person name="Szczepanowski R."/>
            <person name="Farwick M."/>
            <person name="Goesmann A."/>
            <person name="Puhler A."/>
            <person name="Schaffer S."/>
            <person name="Tauch A."/>
            <person name="Kohler T."/>
            <person name="Brinkrolf K."/>
        </authorList>
    </citation>
    <scope>NUCLEOTIDE SEQUENCE [LARGE SCALE GENOMIC DNA]</scope>
    <source>
        <strain evidence="5">ATCC 14091 / BCRC 22168 / CBS 111 / JCM 3599 / NBRC 0793 / NRRL Y-1031 F-60-10</strain>
    </source>
</reference>
<name>K0KIP0_WICCF</name>
<accession>K0KIP0</accession>
<dbReference type="eggNOG" id="KOG4851">
    <property type="taxonomic scope" value="Eukaryota"/>
</dbReference>
<feature type="compositionally biased region" description="Basic and acidic residues" evidence="3">
    <location>
        <begin position="43"/>
        <end position="117"/>
    </location>
</feature>
<dbReference type="InterPro" id="IPR013730">
    <property type="entry name" value="Fyv7/TAP26"/>
</dbReference>
<dbReference type="Pfam" id="PF08524">
    <property type="entry name" value="rRNA_processing"/>
    <property type="match status" value="1"/>
</dbReference>
<comment type="caution">
    <text evidence="4">The sequence shown here is derived from an EMBL/GenBank/DDBJ whole genome shotgun (WGS) entry which is preliminary data.</text>
</comment>
<protein>
    <recommendedName>
        <fullName evidence="2">rRNA-processing protein FYV7</fullName>
    </recommendedName>
</protein>
<dbReference type="FunCoup" id="K0KIP0">
    <property type="interactions" value="99"/>
</dbReference>
<gene>
    <name evidence="4" type="ORF">BN7_786</name>
</gene>
<dbReference type="Proteomes" id="UP000009328">
    <property type="component" value="Unassembled WGS sequence"/>
</dbReference>
<organism evidence="4 5">
    <name type="scientific">Wickerhamomyces ciferrii (strain ATCC 14091 / BCRC 22168 / CBS 111 / JCM 3599 / NBRC 0793 / NRRL Y-1031 F-60-10)</name>
    <name type="common">Yeast</name>
    <name type="synonym">Pichia ciferrii</name>
    <dbReference type="NCBI Taxonomy" id="1206466"/>
    <lineage>
        <taxon>Eukaryota</taxon>
        <taxon>Fungi</taxon>
        <taxon>Dikarya</taxon>
        <taxon>Ascomycota</taxon>
        <taxon>Saccharomycotina</taxon>
        <taxon>Saccharomycetes</taxon>
        <taxon>Phaffomycetales</taxon>
        <taxon>Wickerhamomycetaceae</taxon>
        <taxon>Wickerhamomyces</taxon>
    </lineage>
</organism>
<proteinExistence type="inferred from homology"/>
<sequence>MAPPYNKNFKSKNPYINRKESKSIEIKKSLVHRARLRKQYFKELKEQGEEVPEKQETSDRNRDRSQYQPKLDYKERAEIAKKRKEEARKERELKRQESIKISEKKKIERERKKDQLSKKTRSGQPLMGPRIANLLDKIKNDQ</sequence>
<dbReference type="HOGENOM" id="CLU_105541_0_0_1"/>
<dbReference type="InParanoid" id="K0KIP0"/>
<dbReference type="AlphaFoldDB" id="K0KIP0"/>
<keyword evidence="5" id="KW-1185">Reference proteome</keyword>
<dbReference type="EMBL" id="CAIF01000013">
    <property type="protein sequence ID" value="CCH41249.1"/>
    <property type="molecule type" value="Genomic_DNA"/>
</dbReference>
<evidence type="ECO:0000256" key="3">
    <source>
        <dbReference type="SAM" id="MobiDB-lite"/>
    </source>
</evidence>
<evidence type="ECO:0000256" key="1">
    <source>
        <dbReference type="ARBA" id="ARBA00006800"/>
    </source>
</evidence>
<feature type="region of interest" description="Disordered" evidence="3">
    <location>
        <begin position="1"/>
        <end position="21"/>
    </location>
</feature>
<evidence type="ECO:0000313" key="5">
    <source>
        <dbReference type="Proteomes" id="UP000009328"/>
    </source>
</evidence>
<feature type="region of interest" description="Disordered" evidence="3">
    <location>
        <begin position="43"/>
        <end position="142"/>
    </location>
</feature>
<dbReference type="STRING" id="1206466.K0KIP0"/>
<evidence type="ECO:0000313" key="4">
    <source>
        <dbReference type="EMBL" id="CCH41249.1"/>
    </source>
</evidence>